<organism evidence="1 2">
    <name type="scientific">Auriscalpium vulgare</name>
    <dbReference type="NCBI Taxonomy" id="40419"/>
    <lineage>
        <taxon>Eukaryota</taxon>
        <taxon>Fungi</taxon>
        <taxon>Dikarya</taxon>
        <taxon>Basidiomycota</taxon>
        <taxon>Agaricomycotina</taxon>
        <taxon>Agaricomycetes</taxon>
        <taxon>Russulales</taxon>
        <taxon>Auriscalpiaceae</taxon>
        <taxon>Auriscalpium</taxon>
    </lineage>
</organism>
<dbReference type="Proteomes" id="UP000814033">
    <property type="component" value="Unassembled WGS sequence"/>
</dbReference>
<accession>A0ACB8R6I9</accession>
<evidence type="ECO:0000313" key="2">
    <source>
        <dbReference type="Proteomes" id="UP000814033"/>
    </source>
</evidence>
<name>A0ACB8R6I9_9AGAM</name>
<comment type="caution">
    <text evidence="1">The sequence shown here is derived from an EMBL/GenBank/DDBJ whole genome shotgun (WGS) entry which is preliminary data.</text>
</comment>
<evidence type="ECO:0000313" key="1">
    <source>
        <dbReference type="EMBL" id="KAI0039658.1"/>
    </source>
</evidence>
<reference evidence="1" key="2">
    <citation type="journal article" date="2022" name="New Phytol.">
        <title>Evolutionary transition to the ectomycorrhizal habit in the genomes of a hyperdiverse lineage of mushroom-forming fungi.</title>
        <authorList>
            <person name="Looney B."/>
            <person name="Miyauchi S."/>
            <person name="Morin E."/>
            <person name="Drula E."/>
            <person name="Courty P.E."/>
            <person name="Kohler A."/>
            <person name="Kuo A."/>
            <person name="LaButti K."/>
            <person name="Pangilinan J."/>
            <person name="Lipzen A."/>
            <person name="Riley R."/>
            <person name="Andreopoulos W."/>
            <person name="He G."/>
            <person name="Johnson J."/>
            <person name="Nolan M."/>
            <person name="Tritt A."/>
            <person name="Barry K.W."/>
            <person name="Grigoriev I.V."/>
            <person name="Nagy L.G."/>
            <person name="Hibbett D."/>
            <person name="Henrissat B."/>
            <person name="Matheny P.B."/>
            <person name="Labbe J."/>
            <person name="Martin F.M."/>
        </authorList>
    </citation>
    <scope>NUCLEOTIDE SEQUENCE</scope>
    <source>
        <strain evidence="1">FP105234-sp</strain>
    </source>
</reference>
<reference evidence="1" key="1">
    <citation type="submission" date="2021-02" db="EMBL/GenBank/DDBJ databases">
        <authorList>
            <consortium name="DOE Joint Genome Institute"/>
            <person name="Ahrendt S."/>
            <person name="Looney B.P."/>
            <person name="Miyauchi S."/>
            <person name="Morin E."/>
            <person name="Drula E."/>
            <person name="Courty P.E."/>
            <person name="Chicoki N."/>
            <person name="Fauchery L."/>
            <person name="Kohler A."/>
            <person name="Kuo A."/>
            <person name="Labutti K."/>
            <person name="Pangilinan J."/>
            <person name="Lipzen A."/>
            <person name="Riley R."/>
            <person name="Andreopoulos W."/>
            <person name="He G."/>
            <person name="Johnson J."/>
            <person name="Barry K.W."/>
            <person name="Grigoriev I.V."/>
            <person name="Nagy L."/>
            <person name="Hibbett D."/>
            <person name="Henrissat B."/>
            <person name="Matheny P.B."/>
            <person name="Labbe J."/>
            <person name="Martin F."/>
        </authorList>
    </citation>
    <scope>NUCLEOTIDE SEQUENCE</scope>
    <source>
        <strain evidence="1">FP105234-sp</strain>
    </source>
</reference>
<protein>
    <submittedName>
        <fullName evidence="1">Uncharacterized protein</fullName>
    </submittedName>
</protein>
<sequence length="1080" mass="118843">MSASSEASTSSRPPEIDRLLAESARRRDKINSEIDEADDPLALYDQFVKWTFEKYPQEYLASSGIVEMVEEATRKFKNDASYKSDLRYLKLWALYASLVDKPGTVYKFVFAAKIGTVYAYLYEEYGLALEREGRHQAADEVYRAGIQRKARPLERLKKRYDDFRRRTASKPTISPPKAAVSLPKGKGTPAADLLRRQPLKNYNIAAPTPAASTSANPARAPAPQSQPPASASPSAHSHNRYAPMLTLPPSGKREKLQVNMGLLFTPEGVEYSMPEARARSMGFLGKKWPPPPTTQRVDFNDGGHKGKARRSIRKSFAGEPTVTITTKGALADVFEMYNSPERTIRLAPGTKHAPVRKIEPVTPMAPLLTDRSMTLWNENSKSTPAVQFRFADENAKSSAPAKFTPYVDPSAGQPAVTPVVPRRALGEKEVPTPAPALTPAAKLALKPEEPLLSRVFTPVARGKDENSINVSRSSVDEPAVLAQPAKFTPFVDGSPLKVFSRPPEKPSERVLSSKPSAFTPYVDEELPNPPSRAPLGGSLPLRSFAPSRTTDADESPEDDDADRTADSSQDDEDYISFVEAEQQDAFLGNAPLGGRFGTFDVMTPITERTFEMTTSSRLSLLGGGFAEPEAIEAAEKLAAELREGERDDSAGFAFVEDKTGTLSLSDAIAVASEFNPPNPCNPFDPPIVSTLLSLLAANPEHHDYASQEANVLDGLQKLARKQASGRAAVSLAGEVSVKLGDRRFSVFSKLGEGGFGAVFSARDVSSKNEDADEDDYDMADDEDEDESKCVALKIVKPRNLWEFYVLRKVHSSLPARLRASVIRPHSLYTFRDESFLILDLCTQGSLLDIVNNAGKAGVSQQGACLDELLVMFFAIEFLRLVEGIHTAGFIHGDLKIDNCLIRLDEATAWSGMYDPSGAGGWAAKGIKLIDFGRTIDTRMFPHGQTYIAEWAVDARDCVEMREERPWTYQSDYFGLAGIVYCMLFGKYIEASSVAVASNSPRRFKIATPFKRYWQTEIWTSLFDALLNPCLMRPDGHLPVCEELSVVRGKMETWLQANCNRSSNTLKGLLKKVELSVIRDS</sequence>
<keyword evidence="2" id="KW-1185">Reference proteome</keyword>
<proteinExistence type="predicted"/>
<dbReference type="EMBL" id="MU276277">
    <property type="protein sequence ID" value="KAI0039658.1"/>
    <property type="molecule type" value="Genomic_DNA"/>
</dbReference>
<gene>
    <name evidence="1" type="ORF">FA95DRAFT_1550470</name>
</gene>